<dbReference type="Proteomes" id="UP000254647">
    <property type="component" value="Unassembled WGS sequence"/>
</dbReference>
<evidence type="ECO:0000313" key="14">
    <source>
        <dbReference type="Proteomes" id="UP000254647"/>
    </source>
</evidence>
<evidence type="ECO:0000313" key="11">
    <source>
        <dbReference type="EMBL" id="STP22145.1"/>
    </source>
</evidence>
<evidence type="ECO:0000313" key="21">
    <source>
        <dbReference type="Proteomes" id="UP000471490"/>
    </source>
</evidence>
<evidence type="ECO:0000313" key="8">
    <source>
        <dbReference type="EMBL" id="RYL81408.1"/>
    </source>
</evidence>
<evidence type="ECO:0000313" key="16">
    <source>
        <dbReference type="Proteomes" id="UP000284508"/>
    </source>
</evidence>
<reference evidence="7 17" key="4">
    <citation type="submission" date="2019-01" db="EMBL/GenBank/DDBJ databases">
        <title>Genomic analysis of febrile catheter-associated UTI E. coli isolates.</title>
        <authorList>
            <person name="Potter R."/>
            <person name="Zou Z."/>
            <person name="Henderson J."/>
            <person name="Dantas G."/>
        </authorList>
    </citation>
    <scope>NUCLEOTIDE SEQUENCE [LARGE SCALE GENOMIC DNA]</scope>
    <source>
        <strain evidence="7 17">29_CAASB</strain>
    </source>
</reference>
<dbReference type="RefSeq" id="WP_000049681.1">
    <property type="nucleotide sequence ID" value="NZ_AP021963.1"/>
</dbReference>
<keyword evidence="1" id="KW-0812">Transmembrane</keyword>
<evidence type="ECO:0000313" key="13">
    <source>
        <dbReference type="Proteomes" id="UP000254181"/>
    </source>
</evidence>
<dbReference type="Proteomes" id="UP000291778">
    <property type="component" value="Unassembled WGS sequence"/>
</dbReference>
<reference evidence="6 16" key="1">
    <citation type="journal article" date="2018" name="BMC Microbiol.">
        <title>Genome sequencing of strains of the most prevalent clonal group of O1:K1:H7 Escherichia coli that causes neonatal meningitis in France.</title>
        <authorList>
            <person name="Geslain G."/>
            <person name="Birgy A."/>
            <person name="Adiba S."/>
            <person name="Magnan M."/>
            <person name="Courroux C."/>
            <person name="Levy C."/>
            <person name="Cohen R."/>
            <person name="Bidet P."/>
            <person name="Bonacorsi S."/>
        </authorList>
    </citation>
    <scope>NUCLEOTIDE SEQUENCE [LARGE SCALE GENOMIC DNA]</scope>
    <source>
        <strain evidence="6 16">S308</strain>
    </source>
</reference>
<dbReference type="Proteomes" id="UP000372890">
    <property type="component" value="Unassembled WGS sequence"/>
</dbReference>
<reference evidence="5 20" key="8">
    <citation type="submission" date="2020-02" db="EMBL/GenBank/DDBJ databases">
        <authorList>
            <person name="Subbiah M."/>
            <person name="Call D."/>
        </authorList>
    </citation>
    <scope>NUCLEOTIDE SEQUENCE [LARGE SCALE GENOMIC DNA]</scope>
    <source>
        <strain evidence="5 20">8375wB1</strain>
    </source>
</reference>
<accession>A0A0D8VT35</accession>
<evidence type="ECO:0000313" key="9">
    <source>
        <dbReference type="EMBL" id="STC86121.1"/>
    </source>
</evidence>
<protein>
    <submittedName>
        <fullName evidence="7">Uncharacterized protein</fullName>
    </submittedName>
</protein>
<proteinExistence type="predicted"/>
<organism evidence="7 17">
    <name type="scientific">Escherichia coli</name>
    <dbReference type="NCBI Taxonomy" id="562"/>
    <lineage>
        <taxon>Bacteria</taxon>
        <taxon>Pseudomonadati</taxon>
        <taxon>Pseudomonadota</taxon>
        <taxon>Gammaproteobacteria</taxon>
        <taxon>Enterobacterales</taxon>
        <taxon>Enterobacteriaceae</taxon>
        <taxon>Escherichia</taxon>
    </lineage>
</organism>
<dbReference type="EMBL" id="QXHA01000969">
    <property type="protein sequence ID" value="RIB41264.1"/>
    <property type="molecule type" value="Genomic_DNA"/>
</dbReference>
<evidence type="ECO:0000313" key="15">
    <source>
        <dbReference type="Proteomes" id="UP000254716"/>
    </source>
</evidence>
<evidence type="ECO:0000313" key="2">
    <source>
        <dbReference type="EMBL" id="EMM9723020.1"/>
    </source>
</evidence>
<feature type="transmembrane region" description="Helical" evidence="1">
    <location>
        <begin position="6"/>
        <end position="25"/>
    </location>
</feature>
<reference evidence="12 19" key="6">
    <citation type="submission" date="2019-03" db="EMBL/GenBank/DDBJ databases">
        <authorList>
            <consortium name="Pathogen Informatics"/>
        </authorList>
    </citation>
    <scope>NUCLEOTIDE SEQUENCE [LARGE SCALE GENOMIC DNA]</scope>
    <source>
        <strain evidence="12 19">NCTC9001</strain>
    </source>
</reference>
<dbReference type="EMBL" id="SCJN01000485">
    <property type="protein sequence ID" value="RXD01490.1"/>
    <property type="molecule type" value="Genomic_DNA"/>
</dbReference>
<reference evidence="4 21" key="7">
    <citation type="journal article" date="2020" name="Int. J. Nanomedicine">
        <title>Consequences Of Long-Term Bacteria's Exposure To Silver Nanoformulations With Different PhysicoChemical Properties.</title>
        <authorList>
            <person name="Kedziora A."/>
            <person name="Wernecki M."/>
            <person name="Korzekwa K."/>
            <person name="Speruda M."/>
            <person name="Gerasymchuk Y."/>
            <person name="Lukowiak A."/>
            <person name="Bugla-Ploskonska G."/>
        </authorList>
    </citation>
    <scope>NUCLEOTIDE SEQUENCE [LARGE SCALE GENOMIC DNA]</scope>
    <source>
        <strain evidence="4 21">ATCC 11230</strain>
    </source>
</reference>
<dbReference type="EMBL" id="JAAGYP010000001">
    <property type="protein sequence ID" value="NEN68811.1"/>
    <property type="molecule type" value="Genomic_DNA"/>
</dbReference>
<dbReference type="AlphaFoldDB" id="A0A0D8VT35"/>
<dbReference type="EMBL" id="UGCV01000008">
    <property type="protein sequence ID" value="STJ16605.1"/>
    <property type="molecule type" value="Genomic_DNA"/>
</dbReference>
<evidence type="ECO:0000313" key="6">
    <source>
        <dbReference type="EMBL" id="RIB41264.1"/>
    </source>
</evidence>
<dbReference type="Proteomes" id="UP000284508">
    <property type="component" value="Unassembled WGS sequence"/>
</dbReference>
<evidence type="ECO:0000313" key="5">
    <source>
        <dbReference type="EMBL" id="NEN68811.1"/>
    </source>
</evidence>
<dbReference type="EMBL" id="VLTB01000004">
    <property type="protein sequence ID" value="NDR89784.1"/>
    <property type="molecule type" value="Genomic_DNA"/>
</dbReference>
<reference evidence="3" key="2">
    <citation type="journal article" date="2018" name="Genome Biol.">
        <title>SKESA: strategic k-mer extension for scrupulous assemblies.</title>
        <authorList>
            <person name="Souvorov A."/>
            <person name="Agarwala R."/>
            <person name="Lipman D.J."/>
        </authorList>
    </citation>
    <scope>NUCLEOTIDE SEQUENCE</scope>
    <source>
        <strain evidence="3">489-16</strain>
    </source>
</reference>
<name>A0A0D8VT35_ECOLX</name>
<dbReference type="EMBL" id="DABUHV010000001">
    <property type="protein sequence ID" value="HAN4351774.1"/>
    <property type="molecule type" value="Genomic_DNA"/>
</dbReference>
<sequence>MSKYIYILLSFLVLFFIFFYAYISLMSKEHHYTQHELSPFFLYTPESLRNLPNISNVAEYSYYYNVDDMQTRVIVTWRNIDNIFLQKAKLIDFLKRMGPSLQNDCIWFFHDKSDYANNFQRYCIIEHRDSLQVEYFETIE</sequence>
<dbReference type="Proteomes" id="UP000471490">
    <property type="component" value="Unassembled WGS sequence"/>
</dbReference>
<dbReference type="Proteomes" id="UP000254181">
    <property type="component" value="Unassembled WGS sequence"/>
</dbReference>
<evidence type="ECO:0000313" key="12">
    <source>
        <dbReference type="EMBL" id="VFS36101.1"/>
    </source>
</evidence>
<evidence type="ECO:0000313" key="10">
    <source>
        <dbReference type="EMBL" id="STJ16605.1"/>
    </source>
</evidence>
<dbReference type="Proteomes" id="UP000859822">
    <property type="component" value="Unassembled WGS sequence"/>
</dbReference>
<dbReference type="EMBL" id="CAADIS010000005">
    <property type="protein sequence ID" value="VFS36101.1"/>
    <property type="molecule type" value="Genomic_DNA"/>
</dbReference>
<dbReference type="EMBL" id="UFXW01000004">
    <property type="protein sequence ID" value="STC86121.1"/>
    <property type="molecule type" value="Genomic_DNA"/>
</dbReference>
<dbReference type="EMBL" id="UGEM01000004">
    <property type="protein sequence ID" value="STP22145.1"/>
    <property type="molecule type" value="Genomic_DNA"/>
</dbReference>
<reference evidence="2" key="10">
    <citation type="submission" date="2024-02" db="EMBL/GenBank/DDBJ databases">
        <authorList>
            <consortium name="Clinical and Environmental Microbiology Branch: Whole genome sequencing antimicrobial resistance pathogens in the healthcare setting"/>
        </authorList>
    </citation>
    <scope>NUCLEOTIDE SEQUENCE</scope>
    <source>
        <strain evidence="2">2023QG-00028</strain>
    </source>
</reference>
<dbReference type="EMBL" id="SERV01000009">
    <property type="protein sequence ID" value="RYL81408.1"/>
    <property type="molecule type" value="Genomic_DNA"/>
</dbReference>
<dbReference type="EMBL" id="ABKSHZ030000009">
    <property type="protein sequence ID" value="EMM9723020.1"/>
    <property type="molecule type" value="Genomic_DNA"/>
</dbReference>
<evidence type="ECO:0000313" key="20">
    <source>
        <dbReference type="Proteomes" id="UP000471360"/>
    </source>
</evidence>
<evidence type="ECO:0000313" key="7">
    <source>
        <dbReference type="EMBL" id="RXD01490.1"/>
    </source>
</evidence>
<dbReference type="Proteomes" id="UP000471360">
    <property type="component" value="Unassembled WGS sequence"/>
</dbReference>
<evidence type="ECO:0000313" key="4">
    <source>
        <dbReference type="EMBL" id="NDR89784.1"/>
    </source>
</evidence>
<keyword evidence="1" id="KW-1133">Transmembrane helix</keyword>
<evidence type="ECO:0000313" key="18">
    <source>
        <dbReference type="Proteomes" id="UP000291778"/>
    </source>
</evidence>
<dbReference type="Proteomes" id="UP000288730">
    <property type="component" value="Unassembled WGS sequence"/>
</dbReference>
<dbReference type="Proteomes" id="UP000254716">
    <property type="component" value="Unassembled WGS sequence"/>
</dbReference>
<evidence type="ECO:0000313" key="17">
    <source>
        <dbReference type="Proteomes" id="UP000288730"/>
    </source>
</evidence>
<reference evidence="13 14" key="3">
    <citation type="submission" date="2018-06" db="EMBL/GenBank/DDBJ databases">
        <authorList>
            <consortium name="Pathogen Informatics"/>
            <person name="Doyle S."/>
        </authorList>
    </citation>
    <scope>NUCLEOTIDE SEQUENCE [LARGE SCALE GENOMIC DNA]</scope>
    <source>
        <strain evidence="9 14">NCTC10767</strain>
        <strain evidence="11 13">NCTC9075</strain>
        <strain evidence="10 15">NCTC9081</strain>
    </source>
</reference>
<keyword evidence="1" id="KW-0472">Membrane</keyword>
<evidence type="ECO:0000256" key="1">
    <source>
        <dbReference type="SAM" id="Phobius"/>
    </source>
</evidence>
<reference evidence="3" key="9">
    <citation type="submission" date="2020-09" db="EMBL/GenBank/DDBJ databases">
        <authorList>
            <consortium name="NCBI Pathogen Detection Project"/>
        </authorList>
    </citation>
    <scope>NUCLEOTIDE SEQUENCE</scope>
    <source>
        <strain evidence="3">489-16</strain>
    </source>
</reference>
<evidence type="ECO:0000313" key="3">
    <source>
        <dbReference type="EMBL" id="HAN4351774.1"/>
    </source>
</evidence>
<reference evidence="8 18" key="5">
    <citation type="submission" date="2019-02" db="EMBL/GenBank/DDBJ databases">
        <authorList>
            <person name="Slukin P."/>
            <person name="Fursova N."/>
            <person name="Ermolenko Z."/>
            <person name="Mayskaya N."/>
            <person name="Kislichkina A."/>
            <person name="Mukhina T."/>
            <person name="Sizova A."/>
            <person name="Bogun A."/>
        </authorList>
    </citation>
    <scope>NUCLEOTIDE SEQUENCE [LARGE SCALE GENOMIC DNA]</scope>
    <source>
        <strain evidence="8">SCPM-O-B-8431</strain>
        <strain evidence="18">SCPM-O-B-8431(U15)</strain>
    </source>
</reference>
<gene>
    <name evidence="6" type="ORF">D3C88_14230</name>
    <name evidence="7" type="ORF">EPS76_27335</name>
    <name evidence="8" type="ORF">EWK56_14345</name>
    <name evidence="4" type="ORF">FPI65_00280</name>
    <name evidence="5" type="ORF">G3W53_01050</name>
    <name evidence="3" type="ORF">IFC14_000141</name>
    <name evidence="9" type="ORF">NCTC10767_03841</name>
    <name evidence="12" type="ORF">NCTC9001_05275</name>
    <name evidence="11" type="ORF">NCTC9075_05622</name>
    <name evidence="10" type="ORF">NCTC9081_01999</name>
    <name evidence="2" type="ORF">PWL68_003162</name>
</gene>
<evidence type="ECO:0000313" key="19">
    <source>
        <dbReference type="Proteomes" id="UP000372890"/>
    </source>
</evidence>